<keyword evidence="6" id="KW-0238">DNA-binding</keyword>
<dbReference type="InterPro" id="IPR009057">
    <property type="entry name" value="Homeodomain-like_sf"/>
</dbReference>
<evidence type="ECO:0000259" key="10">
    <source>
        <dbReference type="PROSITE" id="PS50110"/>
    </source>
</evidence>
<dbReference type="GO" id="GO:0000160">
    <property type="term" value="P:phosphorelay signal transduction system"/>
    <property type="evidence" value="ECO:0007669"/>
    <property type="project" value="UniProtKB-KW"/>
</dbReference>
<evidence type="ECO:0000256" key="6">
    <source>
        <dbReference type="ARBA" id="ARBA00023125"/>
    </source>
</evidence>
<dbReference type="InterPro" id="IPR001789">
    <property type="entry name" value="Sig_transdc_resp-reg_receiver"/>
</dbReference>
<keyword evidence="5" id="KW-0805">Transcription regulation</keyword>
<protein>
    <submittedName>
        <fullName evidence="11">Two component transcriptional regulator, AraC family</fullName>
    </submittedName>
</protein>
<dbReference type="GO" id="GO:0005737">
    <property type="term" value="C:cytoplasm"/>
    <property type="evidence" value="ECO:0007669"/>
    <property type="project" value="UniProtKB-SubCell"/>
</dbReference>
<dbReference type="PROSITE" id="PS01124">
    <property type="entry name" value="HTH_ARAC_FAMILY_2"/>
    <property type="match status" value="1"/>
</dbReference>
<dbReference type="SUPFAM" id="SSF52172">
    <property type="entry name" value="CheY-like"/>
    <property type="match status" value="1"/>
</dbReference>
<keyword evidence="7" id="KW-0804">Transcription</keyword>
<dbReference type="Gene3D" id="1.10.10.60">
    <property type="entry name" value="Homeodomain-like"/>
    <property type="match status" value="2"/>
</dbReference>
<evidence type="ECO:0000256" key="5">
    <source>
        <dbReference type="ARBA" id="ARBA00023015"/>
    </source>
</evidence>
<dbReference type="PANTHER" id="PTHR42713">
    <property type="entry name" value="HISTIDINE KINASE-RELATED"/>
    <property type="match status" value="1"/>
</dbReference>
<evidence type="ECO:0000256" key="3">
    <source>
        <dbReference type="ARBA" id="ARBA00022553"/>
    </source>
</evidence>
<feature type="modified residue" description="4-aspartylphosphate" evidence="8">
    <location>
        <position position="55"/>
    </location>
</feature>
<keyword evidence="3 8" id="KW-0597">Phosphoprotein</keyword>
<reference evidence="12" key="1">
    <citation type="submission" date="2011-04" db="EMBL/GenBank/DDBJ databases">
        <title>The complete genome of Spirochaeta coccoides DSM 17374.</title>
        <authorList>
            <person name="Lucas S."/>
            <person name="Copeland A."/>
            <person name="Lapidus A."/>
            <person name="Bruce D."/>
            <person name="Goodwin L."/>
            <person name="Pitluck S."/>
            <person name="Peters L."/>
            <person name="Kyrpides N."/>
            <person name="Mavromatis K."/>
            <person name="Pagani I."/>
            <person name="Ivanova N."/>
            <person name="Ovchinnikova G."/>
            <person name="Lu M."/>
            <person name="Detter J.C."/>
            <person name="Tapia R."/>
            <person name="Han C."/>
            <person name="Land M."/>
            <person name="Hauser L."/>
            <person name="Markowitz V."/>
            <person name="Cheng J.-F."/>
            <person name="Hugenholtz P."/>
            <person name="Woyke T."/>
            <person name="Wu D."/>
            <person name="Spring S."/>
            <person name="Schroeder M."/>
            <person name="Brambilla E."/>
            <person name="Klenk H.-P."/>
            <person name="Eisen J.A."/>
        </authorList>
    </citation>
    <scope>NUCLEOTIDE SEQUENCE [LARGE SCALE GENOMIC DNA]</scope>
    <source>
        <strain evidence="12">ATCC BAA-1237 / DSM 17374 / SPN1</strain>
    </source>
</reference>
<dbReference type="SMART" id="SM00448">
    <property type="entry name" value="REC"/>
    <property type="match status" value="1"/>
</dbReference>
<comment type="subcellular location">
    <subcellularLocation>
        <location evidence="1">Cytoplasm</location>
    </subcellularLocation>
</comment>
<organism evidence="11 12">
    <name type="scientific">Parasphaerochaeta coccoides (strain ATCC BAA-1237 / DSM 17374 / SPN1)</name>
    <name type="common">Sphaerochaeta coccoides</name>
    <dbReference type="NCBI Taxonomy" id="760011"/>
    <lineage>
        <taxon>Bacteria</taxon>
        <taxon>Pseudomonadati</taxon>
        <taxon>Spirochaetota</taxon>
        <taxon>Spirochaetia</taxon>
        <taxon>Spirochaetales</taxon>
        <taxon>Sphaerochaetaceae</taxon>
        <taxon>Parasphaerochaeta</taxon>
    </lineage>
</organism>
<dbReference type="OrthoDB" id="360808at2"/>
<dbReference type="Pfam" id="PF12833">
    <property type="entry name" value="HTH_18"/>
    <property type="match status" value="1"/>
</dbReference>
<feature type="domain" description="HTH araC/xylS-type" evidence="9">
    <location>
        <begin position="144"/>
        <end position="242"/>
    </location>
</feature>
<dbReference type="EMBL" id="CP002659">
    <property type="protein sequence ID" value="AEC02418.1"/>
    <property type="molecule type" value="Genomic_DNA"/>
</dbReference>
<dbReference type="eggNOG" id="COG4753">
    <property type="taxonomic scope" value="Bacteria"/>
</dbReference>
<evidence type="ECO:0000256" key="4">
    <source>
        <dbReference type="ARBA" id="ARBA00023012"/>
    </source>
</evidence>
<dbReference type="SMART" id="SM00342">
    <property type="entry name" value="HTH_ARAC"/>
    <property type="match status" value="1"/>
</dbReference>
<evidence type="ECO:0000256" key="1">
    <source>
        <dbReference type="ARBA" id="ARBA00004496"/>
    </source>
</evidence>
<evidence type="ECO:0000256" key="7">
    <source>
        <dbReference type="ARBA" id="ARBA00023163"/>
    </source>
</evidence>
<dbReference type="Proteomes" id="UP000007939">
    <property type="component" value="Chromosome"/>
</dbReference>
<dbReference type="HOGENOM" id="CLU_000445_5_1_12"/>
<keyword evidence="2" id="KW-0963">Cytoplasm</keyword>
<dbReference type="CDD" id="cd17536">
    <property type="entry name" value="REC_YesN-like"/>
    <property type="match status" value="1"/>
</dbReference>
<dbReference type="Gene3D" id="3.40.50.2300">
    <property type="match status" value="1"/>
</dbReference>
<dbReference type="GO" id="GO:0043565">
    <property type="term" value="F:sequence-specific DNA binding"/>
    <property type="evidence" value="ECO:0007669"/>
    <property type="project" value="InterPro"/>
</dbReference>
<dbReference type="GO" id="GO:0003700">
    <property type="term" value="F:DNA-binding transcription factor activity"/>
    <property type="evidence" value="ECO:0007669"/>
    <property type="project" value="InterPro"/>
</dbReference>
<accession>F4GLM4</accession>
<keyword evidence="12" id="KW-1185">Reference proteome</keyword>
<dbReference type="InterPro" id="IPR011006">
    <property type="entry name" value="CheY-like_superfamily"/>
</dbReference>
<dbReference type="RefSeq" id="WP_013739813.1">
    <property type="nucleotide sequence ID" value="NC_015436.1"/>
</dbReference>
<evidence type="ECO:0000313" key="11">
    <source>
        <dbReference type="EMBL" id="AEC02418.1"/>
    </source>
</evidence>
<dbReference type="PANTHER" id="PTHR42713:SF3">
    <property type="entry name" value="TRANSCRIPTIONAL REGULATORY PROTEIN HPTR"/>
    <property type="match status" value="1"/>
</dbReference>
<gene>
    <name evidence="11" type="ordered locus">Spico_1206</name>
</gene>
<dbReference type="KEGG" id="scc:Spico_1206"/>
<dbReference type="STRING" id="760011.Spico_1206"/>
<keyword evidence="4" id="KW-0902">Two-component regulatory system</keyword>
<proteinExistence type="predicted"/>
<evidence type="ECO:0000313" key="12">
    <source>
        <dbReference type="Proteomes" id="UP000007939"/>
    </source>
</evidence>
<dbReference type="Pfam" id="PF00072">
    <property type="entry name" value="Response_reg"/>
    <property type="match status" value="1"/>
</dbReference>
<evidence type="ECO:0000256" key="2">
    <source>
        <dbReference type="ARBA" id="ARBA00022490"/>
    </source>
</evidence>
<evidence type="ECO:0000256" key="8">
    <source>
        <dbReference type="PROSITE-ProRule" id="PRU00169"/>
    </source>
</evidence>
<sequence>MYSLIIIDDEKELLEGLAHYFPWESIGFITVGAFSDAKSALAYCRDNPVDVVLTDIRMPFLSGLDLIKELRTHNPTPIFCVMSAYSDFEYAKQAIAFGVKEYLVKPLSFDDLRASFQKIHAHLDGTPVLLPSEYSHDETLPLISQTLAIIEKRLGTCSLQNIAGELNISASYLSRLFKKEVGQNFQEYLLKRKMDMAGKMLSGKVEYRNKEIARTLGYQDTQNFCRTFRRYFKTSPQQYRQENKT</sequence>
<feature type="domain" description="Response regulatory" evidence="10">
    <location>
        <begin position="3"/>
        <end position="120"/>
    </location>
</feature>
<reference evidence="11 12" key="2">
    <citation type="journal article" date="2012" name="Stand. Genomic Sci.">
        <title>Complete genome sequence of the termite hindgut bacterium Spirochaeta coccoides type strain (SPN1(T)), reclassification in the genus Sphaerochaeta as Sphaerochaeta coccoides comb. nov. and emendations of the family Spirochaetaceae and the genus Sphaerochaeta.</title>
        <authorList>
            <person name="Abt B."/>
            <person name="Han C."/>
            <person name="Scheuner C."/>
            <person name="Lu M."/>
            <person name="Lapidus A."/>
            <person name="Nolan M."/>
            <person name="Lucas S."/>
            <person name="Hammon N."/>
            <person name="Deshpande S."/>
            <person name="Cheng J.F."/>
            <person name="Tapia R."/>
            <person name="Goodwin L.A."/>
            <person name="Pitluck S."/>
            <person name="Liolios K."/>
            <person name="Pagani I."/>
            <person name="Ivanova N."/>
            <person name="Mavromatis K."/>
            <person name="Mikhailova N."/>
            <person name="Huntemann M."/>
            <person name="Pati A."/>
            <person name="Chen A."/>
            <person name="Palaniappan K."/>
            <person name="Land M."/>
            <person name="Hauser L."/>
            <person name="Brambilla E.M."/>
            <person name="Rohde M."/>
            <person name="Spring S."/>
            <person name="Gronow S."/>
            <person name="Goker M."/>
            <person name="Woyke T."/>
            <person name="Bristow J."/>
            <person name="Eisen J.A."/>
            <person name="Markowitz V."/>
            <person name="Hugenholtz P."/>
            <person name="Kyrpides N.C."/>
            <person name="Klenk H.P."/>
            <person name="Detter J.C."/>
        </authorList>
    </citation>
    <scope>NUCLEOTIDE SEQUENCE [LARGE SCALE GENOMIC DNA]</scope>
    <source>
        <strain evidence="12">ATCC BAA-1237 / DSM 17374 / SPN1</strain>
    </source>
</reference>
<dbReference type="AlphaFoldDB" id="F4GLM4"/>
<evidence type="ECO:0000259" key="9">
    <source>
        <dbReference type="PROSITE" id="PS01124"/>
    </source>
</evidence>
<dbReference type="PROSITE" id="PS50110">
    <property type="entry name" value="RESPONSE_REGULATORY"/>
    <property type="match status" value="1"/>
</dbReference>
<dbReference type="InterPro" id="IPR051552">
    <property type="entry name" value="HptR"/>
</dbReference>
<name>F4GLM4_PARC1</name>
<dbReference type="InterPro" id="IPR018060">
    <property type="entry name" value="HTH_AraC"/>
</dbReference>
<dbReference type="SUPFAM" id="SSF46689">
    <property type="entry name" value="Homeodomain-like"/>
    <property type="match status" value="2"/>
</dbReference>